<name>A0A271KLB6_9HYPH</name>
<dbReference type="AlphaFoldDB" id="A0A271KLB6"/>
<sequence>MEKRKSPNHEVLGRFTEAAMDKLKPLTLQQAAGLAGVSPDTVARWCKRYGIGKQLHNKAPWRVDPAGVAIVAAGDAEALEAYRSNRARASATKSS</sequence>
<dbReference type="EMBL" id="NPKH01000011">
    <property type="protein sequence ID" value="PAP96631.1"/>
    <property type="molecule type" value="Genomic_DNA"/>
</dbReference>
<protein>
    <recommendedName>
        <fullName evidence="3">Helix-turn-helix domain-containing protein</fullName>
    </recommendedName>
</protein>
<comment type="caution">
    <text evidence="1">The sequence shown here is derived from an EMBL/GenBank/DDBJ whole genome shotgun (WGS) entry which is preliminary data.</text>
</comment>
<keyword evidence="2" id="KW-1185">Reference proteome</keyword>
<evidence type="ECO:0008006" key="3">
    <source>
        <dbReference type="Google" id="ProtNLM"/>
    </source>
</evidence>
<proteinExistence type="predicted"/>
<organism evidence="1 2">
    <name type="scientific">Mesorhizobium wenxiniae</name>
    <dbReference type="NCBI Taxonomy" id="2014805"/>
    <lineage>
        <taxon>Bacteria</taxon>
        <taxon>Pseudomonadati</taxon>
        <taxon>Pseudomonadota</taxon>
        <taxon>Alphaproteobacteria</taxon>
        <taxon>Hyphomicrobiales</taxon>
        <taxon>Phyllobacteriaceae</taxon>
        <taxon>Mesorhizobium</taxon>
    </lineage>
</organism>
<evidence type="ECO:0000313" key="1">
    <source>
        <dbReference type="EMBL" id="PAP96631.1"/>
    </source>
</evidence>
<gene>
    <name evidence="1" type="ORF">CIT31_02560</name>
</gene>
<accession>A0A271KLB6</accession>
<dbReference type="Proteomes" id="UP000215931">
    <property type="component" value="Unassembled WGS sequence"/>
</dbReference>
<evidence type="ECO:0000313" key="2">
    <source>
        <dbReference type="Proteomes" id="UP000215931"/>
    </source>
</evidence>
<reference evidence="1 2" key="1">
    <citation type="submission" date="2017-08" db="EMBL/GenBank/DDBJ databases">
        <title>Mesorhizobium wenxinae sp. nov., a novel rhizobial species isolated from root nodules of chickpea (Cicer arietinum L.).</title>
        <authorList>
            <person name="Zhang J."/>
        </authorList>
    </citation>
    <scope>NUCLEOTIDE SEQUENCE [LARGE SCALE GENOMIC DNA]</scope>
    <source>
        <strain evidence="2">WYCCWR 10019</strain>
    </source>
</reference>